<keyword evidence="2" id="KW-0560">Oxidoreductase</keyword>
<evidence type="ECO:0000259" key="3">
    <source>
        <dbReference type="SMART" id="SM00822"/>
    </source>
</evidence>
<organism evidence="4 5">
    <name type="scientific">Dactylosporangium fulvum</name>
    <dbReference type="NCBI Taxonomy" id="53359"/>
    <lineage>
        <taxon>Bacteria</taxon>
        <taxon>Bacillati</taxon>
        <taxon>Actinomycetota</taxon>
        <taxon>Actinomycetes</taxon>
        <taxon>Micromonosporales</taxon>
        <taxon>Micromonosporaceae</taxon>
        <taxon>Dactylosporangium</taxon>
    </lineage>
</organism>
<gene>
    <name evidence="4" type="ORF">Dfulv_10175</name>
</gene>
<proteinExistence type="inferred from homology"/>
<sequence>MNLEGRVVVVTGAAGGIGTALARRFAAEKVAALVLADLDGEAAAAVAAEFAELPVETIGVAADVTSEGQIAELVEETLERYDRIDLFCANAGITTGVGLEASDDVWSRTWAVNVMSHVYSARAVLPSMLERGEGYLLHTCSAAGLLTAVGDAPYAVTKHAAVSFAEWLSITYGARGIRVSALCPQGVDTPMLQEGLTAGHVGARVTAASGQVLPPSAVADAAVAGLAEERFLILPHPEVAKYYLHRATDTDRWLAGMRGLAASMGAPDPARDS</sequence>
<accession>A0ABY5W4U9</accession>
<dbReference type="PANTHER" id="PTHR43391:SF26">
    <property type="entry name" value="BLL7251 PROTEIN"/>
    <property type="match status" value="1"/>
</dbReference>
<dbReference type="EMBL" id="CP073720">
    <property type="protein sequence ID" value="UWP84567.1"/>
    <property type="molecule type" value="Genomic_DNA"/>
</dbReference>
<dbReference type="InterPro" id="IPR036291">
    <property type="entry name" value="NAD(P)-bd_dom_sf"/>
</dbReference>
<dbReference type="SUPFAM" id="SSF51735">
    <property type="entry name" value="NAD(P)-binding Rossmann-fold domains"/>
    <property type="match status" value="1"/>
</dbReference>
<feature type="domain" description="Ketoreductase" evidence="3">
    <location>
        <begin position="6"/>
        <end position="187"/>
    </location>
</feature>
<evidence type="ECO:0000313" key="5">
    <source>
        <dbReference type="Proteomes" id="UP001059617"/>
    </source>
</evidence>
<reference evidence="4" key="2">
    <citation type="submission" date="2022-09" db="EMBL/GenBank/DDBJ databases">
        <title>Biosynthetic gene clusters of Dactylosporangioum fulvum.</title>
        <authorList>
            <person name="Caradec T."/>
        </authorList>
    </citation>
    <scope>NUCLEOTIDE SEQUENCE</scope>
    <source>
        <strain evidence="4">NRRL B-16292</strain>
    </source>
</reference>
<dbReference type="PANTHER" id="PTHR43391">
    <property type="entry name" value="RETINOL DEHYDROGENASE-RELATED"/>
    <property type="match status" value="1"/>
</dbReference>
<dbReference type="Proteomes" id="UP001059617">
    <property type="component" value="Chromosome"/>
</dbReference>
<dbReference type="Gene3D" id="3.40.50.720">
    <property type="entry name" value="NAD(P)-binding Rossmann-like Domain"/>
    <property type="match status" value="1"/>
</dbReference>
<dbReference type="CDD" id="cd05233">
    <property type="entry name" value="SDR_c"/>
    <property type="match status" value="1"/>
</dbReference>
<reference evidence="4" key="1">
    <citation type="submission" date="2021-04" db="EMBL/GenBank/DDBJ databases">
        <authorList>
            <person name="Hartkoorn R.C."/>
            <person name="Beaudoing E."/>
            <person name="Hot D."/>
        </authorList>
    </citation>
    <scope>NUCLEOTIDE SEQUENCE</scope>
    <source>
        <strain evidence="4">NRRL B-16292</strain>
    </source>
</reference>
<keyword evidence="5" id="KW-1185">Reference proteome</keyword>
<dbReference type="PROSITE" id="PS00061">
    <property type="entry name" value="ADH_SHORT"/>
    <property type="match status" value="1"/>
</dbReference>
<comment type="similarity">
    <text evidence="1">Belongs to the short-chain dehydrogenases/reductases (SDR) family.</text>
</comment>
<dbReference type="RefSeq" id="WP_259862443.1">
    <property type="nucleotide sequence ID" value="NZ_BAAAST010000102.1"/>
</dbReference>
<dbReference type="SMART" id="SM00822">
    <property type="entry name" value="PKS_KR"/>
    <property type="match status" value="1"/>
</dbReference>
<evidence type="ECO:0000256" key="2">
    <source>
        <dbReference type="ARBA" id="ARBA00023002"/>
    </source>
</evidence>
<dbReference type="Pfam" id="PF00106">
    <property type="entry name" value="adh_short"/>
    <property type="match status" value="1"/>
</dbReference>
<dbReference type="InterPro" id="IPR057326">
    <property type="entry name" value="KR_dom"/>
</dbReference>
<evidence type="ECO:0000313" key="4">
    <source>
        <dbReference type="EMBL" id="UWP84567.1"/>
    </source>
</evidence>
<protein>
    <submittedName>
        <fullName evidence="4">SDR family oxidoreductase</fullName>
    </submittedName>
</protein>
<dbReference type="InterPro" id="IPR020904">
    <property type="entry name" value="Sc_DH/Rdtase_CS"/>
</dbReference>
<evidence type="ECO:0000256" key="1">
    <source>
        <dbReference type="ARBA" id="ARBA00006484"/>
    </source>
</evidence>
<dbReference type="InterPro" id="IPR002347">
    <property type="entry name" value="SDR_fam"/>
</dbReference>
<name>A0ABY5W4U9_9ACTN</name>
<dbReference type="PRINTS" id="PR00081">
    <property type="entry name" value="GDHRDH"/>
</dbReference>